<dbReference type="InterPro" id="IPR002220">
    <property type="entry name" value="DapA-like"/>
</dbReference>
<dbReference type="Proteomes" id="UP001501470">
    <property type="component" value="Unassembled WGS sequence"/>
</dbReference>
<evidence type="ECO:0000256" key="1">
    <source>
        <dbReference type="ARBA" id="ARBA00007592"/>
    </source>
</evidence>
<dbReference type="SUPFAM" id="SSF51569">
    <property type="entry name" value="Aldolase"/>
    <property type="match status" value="1"/>
</dbReference>
<comment type="similarity">
    <text evidence="1">Belongs to the DapA family.</text>
</comment>
<organism evidence="4 5">
    <name type="scientific">Dactylosporangium maewongense</name>
    <dbReference type="NCBI Taxonomy" id="634393"/>
    <lineage>
        <taxon>Bacteria</taxon>
        <taxon>Bacillati</taxon>
        <taxon>Actinomycetota</taxon>
        <taxon>Actinomycetes</taxon>
        <taxon>Micromonosporales</taxon>
        <taxon>Micromonosporaceae</taxon>
        <taxon>Dactylosporangium</taxon>
    </lineage>
</organism>
<dbReference type="InterPro" id="IPR020624">
    <property type="entry name" value="Schiff_base-form_aldolases_CS"/>
</dbReference>
<dbReference type="PANTHER" id="PTHR12128:SF66">
    <property type="entry name" value="4-HYDROXY-2-OXOGLUTARATE ALDOLASE, MITOCHONDRIAL"/>
    <property type="match status" value="1"/>
</dbReference>
<dbReference type="Pfam" id="PF00701">
    <property type="entry name" value="DHDPS"/>
    <property type="match status" value="1"/>
</dbReference>
<evidence type="ECO:0000313" key="5">
    <source>
        <dbReference type="Proteomes" id="UP001501470"/>
    </source>
</evidence>
<evidence type="ECO:0000256" key="2">
    <source>
        <dbReference type="ARBA" id="ARBA00023239"/>
    </source>
</evidence>
<dbReference type="PRINTS" id="PR00146">
    <property type="entry name" value="DHPICSNTHASE"/>
</dbReference>
<dbReference type="SMART" id="SM01130">
    <property type="entry name" value="DHDPS"/>
    <property type="match status" value="1"/>
</dbReference>
<protein>
    <submittedName>
        <fullName evidence="4">Dihydrodipicolinate synthase family protein</fullName>
    </submittedName>
</protein>
<accession>A0ABP4LS12</accession>
<keyword evidence="3" id="KW-0704">Schiff base</keyword>
<gene>
    <name evidence="4" type="ORF">GCM10009827_053220</name>
</gene>
<keyword evidence="5" id="KW-1185">Reference proteome</keyword>
<dbReference type="Gene3D" id="3.20.20.70">
    <property type="entry name" value="Aldolase class I"/>
    <property type="match status" value="1"/>
</dbReference>
<dbReference type="EMBL" id="BAAAQD010000011">
    <property type="protein sequence ID" value="GAA1529322.1"/>
    <property type="molecule type" value="Genomic_DNA"/>
</dbReference>
<reference evidence="5" key="1">
    <citation type="journal article" date="2019" name="Int. J. Syst. Evol. Microbiol.">
        <title>The Global Catalogue of Microorganisms (GCM) 10K type strain sequencing project: providing services to taxonomists for standard genome sequencing and annotation.</title>
        <authorList>
            <consortium name="The Broad Institute Genomics Platform"/>
            <consortium name="The Broad Institute Genome Sequencing Center for Infectious Disease"/>
            <person name="Wu L."/>
            <person name="Ma J."/>
        </authorList>
    </citation>
    <scope>NUCLEOTIDE SEQUENCE [LARGE SCALE GENOMIC DNA]</scope>
    <source>
        <strain evidence="5">JCM 15933</strain>
    </source>
</reference>
<keyword evidence="2" id="KW-0456">Lyase</keyword>
<evidence type="ECO:0000256" key="3">
    <source>
        <dbReference type="ARBA" id="ARBA00023270"/>
    </source>
</evidence>
<proteinExistence type="inferred from homology"/>
<evidence type="ECO:0000313" key="4">
    <source>
        <dbReference type="EMBL" id="GAA1529322.1"/>
    </source>
</evidence>
<dbReference type="CDD" id="cd00408">
    <property type="entry name" value="DHDPS-like"/>
    <property type="match status" value="1"/>
</dbReference>
<sequence>MSGWVRWHADGPRTRIQLRVLGMTQEPVVLWRGVAVALVTLFAEDGSVDVAGTAAHAERLVAAGVRAVLVAGSTGEADALSDGERVALVSAVRRACPGVPVVAGASGAWAGPAAELTAASVAVGADAVLVAPPRRAGDLRAFFERVVAAADRRPVLAYHFPGVAGGAVPLEVLPSLPVAGLKDSTGDPERLLRLLSEWDGAVYVGSSALVSTAGMLGAAGAILAVANVAPEDCVAAWEGDAAAQLRLTAAHVAAKSEFPHGLKRLVADRFGTSVASRMG</sequence>
<comment type="caution">
    <text evidence="4">The sequence shown here is derived from an EMBL/GenBank/DDBJ whole genome shotgun (WGS) entry which is preliminary data.</text>
</comment>
<dbReference type="PANTHER" id="PTHR12128">
    <property type="entry name" value="DIHYDRODIPICOLINATE SYNTHASE"/>
    <property type="match status" value="1"/>
</dbReference>
<name>A0ABP4LS12_9ACTN</name>
<dbReference type="PROSITE" id="PS00665">
    <property type="entry name" value="DHDPS_1"/>
    <property type="match status" value="1"/>
</dbReference>
<dbReference type="InterPro" id="IPR013785">
    <property type="entry name" value="Aldolase_TIM"/>
</dbReference>